<protein>
    <submittedName>
        <fullName evidence="2">Uncharacterized protein</fullName>
    </submittedName>
</protein>
<keyword evidence="3" id="KW-1185">Reference proteome</keyword>
<accession>A0ABS2AVS6</accession>
<dbReference type="Proteomes" id="UP000632138">
    <property type="component" value="Unassembled WGS sequence"/>
</dbReference>
<evidence type="ECO:0000256" key="1">
    <source>
        <dbReference type="SAM" id="MobiDB-lite"/>
    </source>
</evidence>
<feature type="region of interest" description="Disordered" evidence="1">
    <location>
        <begin position="343"/>
        <end position="370"/>
    </location>
</feature>
<name>A0ABS2AVS6_9ACTN</name>
<evidence type="ECO:0000313" key="2">
    <source>
        <dbReference type="EMBL" id="MBM2623853.1"/>
    </source>
</evidence>
<dbReference type="EMBL" id="JAENHP010000048">
    <property type="protein sequence ID" value="MBM2623853.1"/>
    <property type="molecule type" value="Genomic_DNA"/>
</dbReference>
<sequence>MTVDYSAEAPCEFDCNHVTGISTRVRVDGVPGHFGCWERKQAAGPVEGDQGDAGPVEGDQGDQGDQGDAEAAEAGPETLRFLADLEKRFAPKRRSTIKGRTAMNPPYWRPTLPGAMELVRSSSGWSWSREYAGATVTLDRSGAWISAASSVDVAHGKLEHTGPGDHRRPGIYKVAVYPWNGDGPNPLGHVVEGESEVWVTWPRFSLLVELAEANRWPDAVCVDSWTGDPVRLRDWATHVNAARTEAIERHGRDSDEYNAVKVAFSQAVTLMTGKSTPGQPRTYPKSPVHRADWGYSIQDQGAVTLWRWQDDCRAVAPEFPPVAMRSVDELVIPSEALPIVTTKERPGGRKPLQIDPTGTKLGTFKVKGDE</sequence>
<dbReference type="RefSeq" id="WP_203384204.1">
    <property type="nucleotide sequence ID" value="NZ_JAENHP010000048.1"/>
</dbReference>
<organism evidence="2 3">
    <name type="scientific">Paractinoplanes ovalisporus</name>
    <dbReference type="NCBI Taxonomy" id="2810368"/>
    <lineage>
        <taxon>Bacteria</taxon>
        <taxon>Bacillati</taxon>
        <taxon>Actinomycetota</taxon>
        <taxon>Actinomycetes</taxon>
        <taxon>Micromonosporales</taxon>
        <taxon>Micromonosporaceae</taxon>
        <taxon>Paractinoplanes</taxon>
    </lineage>
</organism>
<feature type="region of interest" description="Disordered" evidence="1">
    <location>
        <begin position="42"/>
        <end position="73"/>
    </location>
</feature>
<reference evidence="2 3" key="1">
    <citation type="submission" date="2021-01" db="EMBL/GenBank/DDBJ databases">
        <title>Actinoplanes sp. nov. LDG1-06 isolated from lichen.</title>
        <authorList>
            <person name="Saeng-In P."/>
            <person name="Phongsopitanun W."/>
            <person name="Kanchanasin P."/>
            <person name="Yuki M."/>
            <person name="Kudo T."/>
            <person name="Ohkuma M."/>
            <person name="Tanasupawat S."/>
        </authorList>
    </citation>
    <scope>NUCLEOTIDE SEQUENCE [LARGE SCALE GENOMIC DNA]</scope>
    <source>
        <strain evidence="2 3">LDG1-06</strain>
    </source>
</reference>
<gene>
    <name evidence="2" type="ORF">JIG36_51025</name>
</gene>
<proteinExistence type="predicted"/>
<feature type="compositionally biased region" description="Acidic residues" evidence="1">
    <location>
        <begin position="59"/>
        <end position="71"/>
    </location>
</feature>
<comment type="caution">
    <text evidence="2">The sequence shown here is derived from an EMBL/GenBank/DDBJ whole genome shotgun (WGS) entry which is preliminary data.</text>
</comment>
<evidence type="ECO:0000313" key="3">
    <source>
        <dbReference type="Proteomes" id="UP000632138"/>
    </source>
</evidence>